<evidence type="ECO:0008006" key="4">
    <source>
        <dbReference type="Google" id="ProtNLM"/>
    </source>
</evidence>
<name>A0A1J4TVY4_9BACT</name>
<evidence type="ECO:0000256" key="1">
    <source>
        <dbReference type="SAM" id="Phobius"/>
    </source>
</evidence>
<comment type="caution">
    <text evidence="2">The sequence shown here is derived from an EMBL/GenBank/DDBJ whole genome shotgun (WGS) entry which is preliminary data.</text>
</comment>
<feature type="transmembrane region" description="Helical" evidence="1">
    <location>
        <begin position="395"/>
        <end position="415"/>
    </location>
</feature>
<feature type="transmembrane region" description="Helical" evidence="1">
    <location>
        <begin position="125"/>
        <end position="143"/>
    </location>
</feature>
<dbReference type="EMBL" id="MNUY01000026">
    <property type="protein sequence ID" value="OIO14757.1"/>
    <property type="molecule type" value="Genomic_DNA"/>
</dbReference>
<gene>
    <name evidence="2" type="ORF">AUJ73_01710</name>
</gene>
<keyword evidence="1" id="KW-1133">Transmembrane helix</keyword>
<feature type="transmembrane region" description="Helical" evidence="1">
    <location>
        <begin position="369"/>
        <end position="388"/>
    </location>
</feature>
<reference evidence="2 3" key="1">
    <citation type="journal article" date="2016" name="Environ. Microbiol.">
        <title>Genomic resolution of a cold subsurface aquifer community provides metabolic insights for novel microbes adapted to high CO concentrations.</title>
        <authorList>
            <person name="Probst A.J."/>
            <person name="Castelle C.J."/>
            <person name="Singh A."/>
            <person name="Brown C.T."/>
            <person name="Anantharaman K."/>
            <person name="Sharon I."/>
            <person name="Hug L.A."/>
            <person name="Burstein D."/>
            <person name="Emerson J.B."/>
            <person name="Thomas B.C."/>
            <person name="Banfield J.F."/>
        </authorList>
    </citation>
    <scope>NUCLEOTIDE SEQUENCE [LARGE SCALE GENOMIC DNA]</scope>
    <source>
        <strain evidence="2">CG1_02_37_22</strain>
    </source>
</reference>
<organism evidence="2 3">
    <name type="scientific">Candidatus Gottesmanbacteria bacterium CG1_02_37_22</name>
    <dbReference type="NCBI Taxonomy" id="1805209"/>
    <lineage>
        <taxon>Bacteria</taxon>
        <taxon>Candidatus Gottesmaniibacteriota</taxon>
    </lineage>
</organism>
<proteinExistence type="predicted"/>
<evidence type="ECO:0000313" key="3">
    <source>
        <dbReference type="Proteomes" id="UP000183120"/>
    </source>
</evidence>
<feature type="transmembrane region" description="Helical" evidence="1">
    <location>
        <begin position="175"/>
        <end position="191"/>
    </location>
</feature>
<feature type="transmembrane region" description="Helical" evidence="1">
    <location>
        <begin position="325"/>
        <end position="349"/>
    </location>
</feature>
<dbReference type="AlphaFoldDB" id="A0A1J4TVY4"/>
<feature type="transmembrane region" description="Helical" evidence="1">
    <location>
        <begin position="229"/>
        <end position="248"/>
    </location>
</feature>
<protein>
    <recommendedName>
        <fullName evidence="4">Glycosyltransferase RgtA/B/C/D-like domain-containing protein</fullName>
    </recommendedName>
</protein>
<accession>A0A1J4TVY4</accession>
<feature type="transmembrane region" description="Helical" evidence="1">
    <location>
        <begin position="197"/>
        <end position="217"/>
    </location>
</feature>
<feature type="transmembrane region" description="Helical" evidence="1">
    <location>
        <begin position="97"/>
        <end position="118"/>
    </location>
</feature>
<dbReference type="STRING" id="1805209.AUJ73_01710"/>
<sequence length="569" mass="65845">MRIKILTILCFLLLTIIFTFPSIFHLKDRIIGDGGDNYQFLAFQYLANKQVNEGRFLFGWTNYWRYPVGFDFSKSYDSTLLILLGITGYRLLEDPVVVYNLSILLLLFLNSIFSYLFFNKIFKDRFVSFIGGLIYGFSFYSLARLGGHANLIFTACFPLFLYTVLDIFNNKVDKINWILFGISISVVYLSSLQYFLLLIGSIIVLLPILILFYPIYIKEVATLLFKEKKNFLLSITLVSILFLIFHLGRIKSLINGNLIYPLAGILRNVELVNYIIPNKYLATNSSIFQNNSYNTIESATYFGIVEILLFVSFFLLTNNQKKLKLFLLSIFSLFMIISLGSQKIINITAPYFWLYRFFPFRGISEPARFSIVAYLILTVCVLSFLKNLQIKNKQFFLFLVFILISFERLSIRIYLSSTLNDSGFISAVRSLESNAVLDLPVFLWRNGSVYDLYSIYYDRSIVNGYIHWSGNTQDTMLFVNKLKRFECDFDRDSGSDPIVNTTGKYNVDLLQTLALYKITTIVFHKDLSWGIKECDNAVKNIKSLIGSSHNLVRIFENDRKEVYFLLSGK</sequence>
<feature type="transmembrane region" description="Helical" evidence="1">
    <location>
        <begin position="149"/>
        <end position="168"/>
    </location>
</feature>
<feature type="transmembrane region" description="Helical" evidence="1">
    <location>
        <begin position="299"/>
        <end position="318"/>
    </location>
</feature>
<keyword evidence="1" id="KW-0472">Membrane</keyword>
<dbReference type="Proteomes" id="UP000183120">
    <property type="component" value="Unassembled WGS sequence"/>
</dbReference>
<keyword evidence="1" id="KW-0812">Transmembrane</keyword>
<evidence type="ECO:0000313" key="2">
    <source>
        <dbReference type="EMBL" id="OIO14757.1"/>
    </source>
</evidence>